<dbReference type="EMBL" id="CP034437">
    <property type="protein sequence ID" value="AZN38981.1"/>
    <property type="molecule type" value="Genomic_DNA"/>
</dbReference>
<dbReference type="AlphaFoldDB" id="A0A3S8ZZQ3"/>
<proteinExistence type="predicted"/>
<dbReference type="KEGG" id="palb:EJC50_04345"/>
<feature type="domain" description="HD-GYP" evidence="1">
    <location>
        <begin position="97"/>
        <end position="293"/>
    </location>
</feature>
<gene>
    <name evidence="2" type="ORF">EJC50_04345</name>
</gene>
<accession>A0A3S8ZZQ3</accession>
<dbReference type="InterPro" id="IPR037522">
    <property type="entry name" value="HD_GYP_dom"/>
</dbReference>
<sequence length="335" mass="38259">MLLESLNRKRVKHDILNARGVMIVPAQTLLNEWHLKLIQQHQIDIREISIISDEKVESSELIIKKASNYSKELFNQIQVKTKIPVMEIKHELVPLIQQVSENHDLFHLFESVKAKDEYTHQHNIGVGVLSTLIGKWLELDEKEIALLSLAAVMHDVGKVRISEDILMKPGKLTNEEFEEMKRHTVYGYQILKETTGLSPRVANVALQHHERINGKGYPLKLQEHQVDPMSLIVAVADVFHAMSSKRPYHEPLPFFQVVSQMRKGFFGELAPRIVAVFLNNLTKSLIGRKITLTNGQKGEVVYINPHDDINPLVKVGDSFVDLSHDQELHIQDIVV</sequence>
<dbReference type="PROSITE" id="PS51832">
    <property type="entry name" value="HD_GYP"/>
    <property type="match status" value="1"/>
</dbReference>
<dbReference type="CDD" id="cd00077">
    <property type="entry name" value="HDc"/>
    <property type="match status" value="1"/>
</dbReference>
<dbReference type="InterPro" id="IPR003607">
    <property type="entry name" value="HD/PDEase_dom"/>
</dbReference>
<dbReference type="RefSeq" id="WP_126012821.1">
    <property type="nucleotide sequence ID" value="NZ_CP034437.1"/>
</dbReference>
<dbReference type="SMART" id="SM00471">
    <property type="entry name" value="HDc"/>
    <property type="match status" value="1"/>
</dbReference>
<evidence type="ECO:0000313" key="2">
    <source>
        <dbReference type="EMBL" id="AZN38981.1"/>
    </source>
</evidence>
<dbReference type="PANTHER" id="PTHR43155:SF2">
    <property type="entry name" value="CYCLIC DI-GMP PHOSPHODIESTERASE PA4108"/>
    <property type="match status" value="1"/>
</dbReference>
<name>A0A3S8ZZQ3_9BACL</name>
<keyword evidence="3" id="KW-1185">Reference proteome</keyword>
<evidence type="ECO:0000313" key="3">
    <source>
        <dbReference type="Proteomes" id="UP000272528"/>
    </source>
</evidence>
<dbReference type="OrthoDB" id="9759601at2"/>
<organism evidence="2 3">
    <name type="scientific">Paenibacillus albus</name>
    <dbReference type="NCBI Taxonomy" id="2495582"/>
    <lineage>
        <taxon>Bacteria</taxon>
        <taxon>Bacillati</taxon>
        <taxon>Bacillota</taxon>
        <taxon>Bacilli</taxon>
        <taxon>Bacillales</taxon>
        <taxon>Paenibacillaceae</taxon>
        <taxon>Paenibacillus</taxon>
    </lineage>
</organism>
<dbReference type="Pfam" id="PF13487">
    <property type="entry name" value="HD_5"/>
    <property type="match status" value="1"/>
</dbReference>
<dbReference type="SUPFAM" id="SSF109604">
    <property type="entry name" value="HD-domain/PDEase-like"/>
    <property type="match status" value="1"/>
</dbReference>
<dbReference type="Gene3D" id="1.10.3210.10">
    <property type="entry name" value="Hypothetical protein af1432"/>
    <property type="match status" value="1"/>
</dbReference>
<reference evidence="3" key="1">
    <citation type="submission" date="2018-12" db="EMBL/GenBank/DDBJ databases">
        <title>Genome sequence of Peanibacillus sp.</title>
        <authorList>
            <person name="Subramani G."/>
            <person name="Srinivasan S."/>
            <person name="Kim M.K."/>
        </authorList>
    </citation>
    <scope>NUCLEOTIDE SEQUENCE [LARGE SCALE GENOMIC DNA]</scope>
    <source>
        <strain evidence="3">18JY67-1</strain>
    </source>
</reference>
<protein>
    <submittedName>
        <fullName evidence="2">HD-GYP domain-containing protein</fullName>
    </submittedName>
</protein>
<dbReference type="PANTHER" id="PTHR43155">
    <property type="entry name" value="CYCLIC DI-GMP PHOSPHODIESTERASE PA4108-RELATED"/>
    <property type="match status" value="1"/>
</dbReference>
<evidence type="ECO:0000259" key="1">
    <source>
        <dbReference type="PROSITE" id="PS51832"/>
    </source>
</evidence>
<dbReference type="Proteomes" id="UP000272528">
    <property type="component" value="Chromosome"/>
</dbReference>